<dbReference type="GO" id="GO:0006270">
    <property type="term" value="P:DNA replication initiation"/>
    <property type="evidence" value="ECO:0007669"/>
    <property type="project" value="TreeGrafter"/>
</dbReference>
<organism evidence="4 5">
    <name type="scientific">Ascaris lumbricoides</name>
    <name type="common">Giant roundworm</name>
    <dbReference type="NCBI Taxonomy" id="6252"/>
    <lineage>
        <taxon>Eukaryota</taxon>
        <taxon>Metazoa</taxon>
        <taxon>Ecdysozoa</taxon>
        <taxon>Nematoda</taxon>
        <taxon>Chromadorea</taxon>
        <taxon>Rhabditida</taxon>
        <taxon>Spirurina</taxon>
        <taxon>Ascaridomorpha</taxon>
        <taxon>Ascaridoidea</taxon>
        <taxon>Ascarididae</taxon>
        <taxon>Ascaris</taxon>
    </lineage>
</organism>
<dbReference type="InterPro" id="IPR027417">
    <property type="entry name" value="P-loop_NTPase"/>
</dbReference>
<reference evidence="5" key="1">
    <citation type="submission" date="2017-02" db="UniProtKB">
        <authorList>
            <consortium name="WormBaseParasite"/>
        </authorList>
    </citation>
    <scope>IDENTIFICATION</scope>
</reference>
<dbReference type="AlphaFoldDB" id="A0A0M3HNX5"/>
<name>A0A0M3HNX5_ASCLU</name>
<dbReference type="SMART" id="SM00382">
    <property type="entry name" value="AAA"/>
    <property type="match status" value="1"/>
</dbReference>
<sequence length="443" mass="48590">MNFALFNFTEEAAELGKVVTRTRNLSLVQRKMSPEVNGKDGRSIRASRIRVKEPSNGGEELRVKSPRTSDGEELATSSGTSEGVADVLFGREDEVAAIESQVEKCIKSSCSVSMYISGPPGTGKTASVELVMRRLSAKYRMIAINVNCVSVNTEIALLKAVFAKLSSSRRNVAASKLRDCVENLLRTVDCPVVLILDEIDYIQSRNRAILYTAFQWPSQCFSLAVVAISNSLDLTERELPKLKLSKPPIVLPFSPYSKEDLQRILKNKLSSKNGIDERAVELCSRKVAAMTGDVRHAMQIAQQMLPEMRGLSDKRSVLKNEPTKSACPQVLGAVTNVYRSVLYRTRIPLQQKVLLAIILRLADKHSNTAVDRDLLLNAYELVCEMMSLPAADAGGANIALSLLESLSVIKLNACKCQLLVDVPTAVDFIADSTLLSQINNMAL</sequence>
<evidence type="ECO:0000259" key="3">
    <source>
        <dbReference type="SMART" id="SM00382"/>
    </source>
</evidence>
<dbReference type="InterPro" id="IPR003593">
    <property type="entry name" value="AAA+_ATPase"/>
</dbReference>
<dbReference type="GO" id="GO:0003688">
    <property type="term" value="F:DNA replication origin binding"/>
    <property type="evidence" value="ECO:0007669"/>
    <property type="project" value="TreeGrafter"/>
</dbReference>
<feature type="compositionally biased region" description="Basic and acidic residues" evidence="2">
    <location>
        <begin position="59"/>
        <end position="70"/>
    </location>
</feature>
<protein>
    <submittedName>
        <fullName evidence="5">AAA domain-containing protein</fullName>
    </submittedName>
</protein>
<dbReference type="CDD" id="cd00009">
    <property type="entry name" value="AAA"/>
    <property type="match status" value="1"/>
</dbReference>
<evidence type="ECO:0000313" key="5">
    <source>
        <dbReference type="WBParaSite" id="ALUE_0000348301-mRNA-1"/>
    </source>
</evidence>
<proteinExistence type="predicted"/>
<dbReference type="WBParaSite" id="ALUE_0000348301-mRNA-1">
    <property type="protein sequence ID" value="ALUE_0000348301-mRNA-1"/>
    <property type="gene ID" value="ALUE_0000348301"/>
</dbReference>
<dbReference type="GO" id="GO:0005634">
    <property type="term" value="C:nucleus"/>
    <property type="evidence" value="ECO:0007669"/>
    <property type="project" value="TreeGrafter"/>
</dbReference>
<keyword evidence="1" id="KW-0235">DNA replication</keyword>
<dbReference type="InterPro" id="IPR050311">
    <property type="entry name" value="ORC1/CDC6"/>
</dbReference>
<dbReference type="InterPro" id="IPR041664">
    <property type="entry name" value="AAA_16"/>
</dbReference>
<dbReference type="SUPFAM" id="SSF52540">
    <property type="entry name" value="P-loop containing nucleoside triphosphate hydrolases"/>
    <property type="match status" value="1"/>
</dbReference>
<dbReference type="Gene3D" id="3.40.50.300">
    <property type="entry name" value="P-loop containing nucleotide triphosphate hydrolases"/>
    <property type="match status" value="1"/>
</dbReference>
<dbReference type="GO" id="GO:0033314">
    <property type="term" value="P:mitotic DNA replication checkpoint signaling"/>
    <property type="evidence" value="ECO:0007669"/>
    <property type="project" value="TreeGrafter"/>
</dbReference>
<dbReference type="PANTHER" id="PTHR10763">
    <property type="entry name" value="CELL DIVISION CONTROL PROTEIN 6-RELATED"/>
    <property type="match status" value="1"/>
</dbReference>
<feature type="region of interest" description="Disordered" evidence="2">
    <location>
        <begin position="33"/>
        <end position="81"/>
    </location>
</feature>
<dbReference type="Gene3D" id="1.10.8.60">
    <property type="match status" value="1"/>
</dbReference>
<dbReference type="Pfam" id="PF13191">
    <property type="entry name" value="AAA_16"/>
    <property type="match status" value="1"/>
</dbReference>
<dbReference type="Proteomes" id="UP000036681">
    <property type="component" value="Unplaced"/>
</dbReference>
<dbReference type="PANTHER" id="PTHR10763:SF26">
    <property type="entry name" value="CELL DIVISION CONTROL PROTEIN 6 HOMOLOG"/>
    <property type="match status" value="1"/>
</dbReference>
<evidence type="ECO:0000313" key="4">
    <source>
        <dbReference type="Proteomes" id="UP000036681"/>
    </source>
</evidence>
<keyword evidence="4" id="KW-1185">Reference proteome</keyword>
<evidence type="ECO:0000256" key="2">
    <source>
        <dbReference type="SAM" id="MobiDB-lite"/>
    </source>
</evidence>
<feature type="domain" description="AAA+ ATPase" evidence="3">
    <location>
        <begin position="110"/>
        <end position="248"/>
    </location>
</feature>
<accession>A0A0M3HNX5</accession>
<evidence type="ECO:0000256" key="1">
    <source>
        <dbReference type="ARBA" id="ARBA00022705"/>
    </source>
</evidence>